<keyword evidence="2" id="KW-1185">Reference proteome</keyword>
<evidence type="ECO:0000313" key="1">
    <source>
        <dbReference type="EMBL" id="ADD69396.1"/>
    </source>
</evidence>
<dbReference type="PaxDb" id="522772-Dacet_2638"/>
<dbReference type="Proteomes" id="UP000002012">
    <property type="component" value="Chromosome"/>
</dbReference>
<organism evidence="1 2">
    <name type="scientific">Denitrovibrio acetiphilus (strain DSM 12809 / NBRC 114555 / N2460)</name>
    <dbReference type="NCBI Taxonomy" id="522772"/>
    <lineage>
        <taxon>Bacteria</taxon>
        <taxon>Pseudomonadati</taxon>
        <taxon>Deferribacterota</taxon>
        <taxon>Deferribacteres</taxon>
        <taxon>Deferribacterales</taxon>
        <taxon>Geovibrionaceae</taxon>
        <taxon>Denitrovibrio</taxon>
    </lineage>
</organism>
<dbReference type="PROSITE" id="PS51257">
    <property type="entry name" value="PROKAR_LIPOPROTEIN"/>
    <property type="match status" value="1"/>
</dbReference>
<dbReference type="RefSeq" id="WP_013011893.1">
    <property type="nucleotide sequence ID" value="NC_013943.1"/>
</dbReference>
<dbReference type="EMBL" id="CP001968">
    <property type="protein sequence ID" value="ADD69396.1"/>
    <property type="molecule type" value="Genomic_DNA"/>
</dbReference>
<proteinExistence type="predicted"/>
<accession>D4H540</accession>
<protein>
    <recommendedName>
        <fullName evidence="3">Lipoprotein</fullName>
    </recommendedName>
</protein>
<dbReference type="KEGG" id="dap:Dacet_2638"/>
<gene>
    <name evidence="1" type="ordered locus">Dacet_2638</name>
</gene>
<reference evidence="1 2" key="1">
    <citation type="journal article" date="2010" name="Stand. Genomic Sci.">
        <title>Complete genome sequence of Denitrovibrio acetiphilus type strain (N2460).</title>
        <authorList>
            <person name="Kiss H."/>
            <person name="Lang E."/>
            <person name="Lapidus A."/>
            <person name="Copeland A."/>
            <person name="Nolan M."/>
            <person name="Glavina Del Rio T."/>
            <person name="Chen F."/>
            <person name="Lucas S."/>
            <person name="Tice H."/>
            <person name="Cheng J.F."/>
            <person name="Han C."/>
            <person name="Goodwin L."/>
            <person name="Pitluck S."/>
            <person name="Liolios K."/>
            <person name="Pati A."/>
            <person name="Ivanova N."/>
            <person name="Mavromatis K."/>
            <person name="Chen A."/>
            <person name="Palaniappan K."/>
            <person name="Land M."/>
            <person name="Hauser L."/>
            <person name="Chang Y.J."/>
            <person name="Jeffries C.D."/>
            <person name="Detter J.C."/>
            <person name="Brettin T."/>
            <person name="Spring S."/>
            <person name="Rohde M."/>
            <person name="Goker M."/>
            <person name="Woyke T."/>
            <person name="Bristow J."/>
            <person name="Eisen J.A."/>
            <person name="Markowitz V."/>
            <person name="Hugenholtz P."/>
            <person name="Kyrpides N.C."/>
            <person name="Klenk H.P."/>
        </authorList>
    </citation>
    <scope>NUCLEOTIDE SEQUENCE [LARGE SCALE GENOMIC DNA]</scope>
    <source>
        <strain evidence="2">DSM 12809 / NBRC 114555 / N2460</strain>
    </source>
</reference>
<name>D4H540_DENA2</name>
<dbReference type="InParanoid" id="D4H540"/>
<dbReference type="AlphaFoldDB" id="D4H540"/>
<evidence type="ECO:0000313" key="2">
    <source>
        <dbReference type="Proteomes" id="UP000002012"/>
    </source>
</evidence>
<sequence>MKKILIFTFVLSFILTGCGGNILNPQERSSAKVLEKCNYEISGVSADIMNKMHITNITEADLTRQLKVFRKIADSYNECMSDNGYSVDKTLQEYIKDGLNDYEKAYSAHLAGTYLLMTDNLKIPASAIVSAKVYSKEQVELFETVISMLKN</sequence>
<dbReference type="HOGENOM" id="CLU_1728396_0_0_0"/>
<evidence type="ECO:0008006" key="3">
    <source>
        <dbReference type="Google" id="ProtNLM"/>
    </source>
</evidence>